<evidence type="ECO:0000256" key="1">
    <source>
        <dbReference type="SAM" id="Phobius"/>
    </source>
</evidence>
<keyword evidence="1" id="KW-1133">Transmembrane helix</keyword>
<reference evidence="3" key="1">
    <citation type="submission" date="2020-07" db="EMBL/GenBank/DDBJ databases">
        <title>Huge and variable diversity of episymbiotic CPR bacteria and DPANN archaea in groundwater ecosystems.</title>
        <authorList>
            <person name="He C.Y."/>
            <person name="Keren R."/>
            <person name="Whittaker M."/>
            <person name="Farag I.F."/>
            <person name="Doudna J."/>
            <person name="Cate J.H.D."/>
            <person name="Banfield J.F."/>
        </authorList>
    </citation>
    <scope>NUCLEOTIDE SEQUENCE</scope>
    <source>
        <strain evidence="3">NC_groundwater_580_Pr5_B-0.1um_64_19</strain>
    </source>
</reference>
<feature type="transmembrane region" description="Helical" evidence="1">
    <location>
        <begin position="126"/>
        <end position="143"/>
    </location>
</feature>
<dbReference type="AlphaFoldDB" id="A0A932A9P4"/>
<keyword evidence="1" id="KW-0472">Membrane</keyword>
<evidence type="ECO:0000259" key="2">
    <source>
        <dbReference type="Pfam" id="PF04892"/>
    </source>
</evidence>
<organism evidence="3 4">
    <name type="scientific">Candidatus Korobacter versatilis</name>
    <dbReference type="NCBI Taxonomy" id="658062"/>
    <lineage>
        <taxon>Bacteria</taxon>
        <taxon>Pseudomonadati</taxon>
        <taxon>Acidobacteriota</taxon>
        <taxon>Terriglobia</taxon>
        <taxon>Terriglobales</taxon>
        <taxon>Candidatus Korobacteraceae</taxon>
        <taxon>Candidatus Korobacter</taxon>
    </lineage>
</organism>
<evidence type="ECO:0000313" key="3">
    <source>
        <dbReference type="EMBL" id="MBI2679256.1"/>
    </source>
</evidence>
<dbReference type="Proteomes" id="UP000779809">
    <property type="component" value="Unassembled WGS sequence"/>
</dbReference>
<dbReference type="NCBIfam" id="NF037970">
    <property type="entry name" value="vanZ_1"/>
    <property type="match status" value="1"/>
</dbReference>
<comment type="caution">
    <text evidence="3">The sequence shown here is derived from an EMBL/GenBank/DDBJ whole genome shotgun (WGS) entry which is preliminary data.</text>
</comment>
<keyword evidence="1" id="KW-0812">Transmembrane</keyword>
<evidence type="ECO:0000313" key="4">
    <source>
        <dbReference type="Proteomes" id="UP000779809"/>
    </source>
</evidence>
<dbReference type="InterPro" id="IPR006976">
    <property type="entry name" value="VanZ-like"/>
</dbReference>
<proteinExistence type="predicted"/>
<protein>
    <submittedName>
        <fullName evidence="3">VanZ family protein</fullName>
    </submittedName>
</protein>
<accession>A0A932A9P4</accession>
<feature type="domain" description="VanZ-like" evidence="2">
    <location>
        <begin position="38"/>
        <end position="139"/>
    </location>
</feature>
<sequence length="154" mass="17818">MALRTWVPAIAWTLATIAASGDLFSARHTGGFVIWFFRTFFPSAPYEWYDAVHTFLRKLGHFTNYAILSWLWFRAARYWELRERSHLWQLRWALWGLAFAVATALADEGLQHLVPSRTGSWRDVMLDASGALFAQLLVFRILVARQRSARSQPS</sequence>
<dbReference type="EMBL" id="JACPNR010000013">
    <property type="protein sequence ID" value="MBI2679256.1"/>
    <property type="molecule type" value="Genomic_DNA"/>
</dbReference>
<gene>
    <name evidence="3" type="ORF">HYX28_10795</name>
</gene>
<name>A0A932A9P4_9BACT</name>
<dbReference type="Pfam" id="PF04892">
    <property type="entry name" value="VanZ"/>
    <property type="match status" value="1"/>
</dbReference>
<feature type="transmembrane region" description="Helical" evidence="1">
    <location>
        <begin position="88"/>
        <end position="106"/>
    </location>
</feature>